<proteinExistence type="predicted"/>
<accession>A0ACC2I3B9</accession>
<name>A0ACC2I3B9_9PLEO</name>
<organism evidence="1 2">
    <name type="scientific">Boeremia exigua</name>
    <dbReference type="NCBI Taxonomy" id="749465"/>
    <lineage>
        <taxon>Eukaryota</taxon>
        <taxon>Fungi</taxon>
        <taxon>Dikarya</taxon>
        <taxon>Ascomycota</taxon>
        <taxon>Pezizomycotina</taxon>
        <taxon>Dothideomycetes</taxon>
        <taxon>Pleosporomycetidae</taxon>
        <taxon>Pleosporales</taxon>
        <taxon>Pleosporineae</taxon>
        <taxon>Didymellaceae</taxon>
        <taxon>Boeremia</taxon>
    </lineage>
</organism>
<reference evidence="1" key="1">
    <citation type="submission" date="2022-11" db="EMBL/GenBank/DDBJ databases">
        <title>Genome Sequence of Boeremia exigua.</title>
        <authorList>
            <person name="Buettner E."/>
        </authorList>
    </citation>
    <scope>NUCLEOTIDE SEQUENCE</scope>
    <source>
        <strain evidence="1">CU02</strain>
    </source>
</reference>
<keyword evidence="2" id="KW-1185">Reference proteome</keyword>
<evidence type="ECO:0000313" key="2">
    <source>
        <dbReference type="Proteomes" id="UP001153331"/>
    </source>
</evidence>
<dbReference type="Proteomes" id="UP001153331">
    <property type="component" value="Unassembled WGS sequence"/>
</dbReference>
<sequence length="569" mass="63551">MAETSSSAGAKGAAETVEGGRRKSTIGRRIGDGRHRPCVDAAMRRQRSPRLSGTRTGRSDARDDGRAGRPLRSTRRPEGLTPARRQHTPVLVKQSSSPAVQQLDGLALLACLRAARPKVSRAWYQNLRSLVVLKPNLENWYNGAASFQGVDLDFCRRKARSIHAFRSASPSALPDSAFRISTNFAVQGTQFAVEEQVLSGDHLIWLASGHRRIYVVNLRSLTSKTIVPLARECLRSLCASDELVAAATNAPGVVYVGELTGQDPMKRFRIVAPNSALVVTCRHRSVACAAMRQDGILVYIWNYDTQQGRSFTLGYGTLTNQLPTATDVLALLLQPQTETIILCLQTQPRSQTDASLPDPQLHSYRFTYSGDCLNNTAHVLEGYYHRVNPNPNDLRSMRFTPADQCGLFMVDCRTRTYESTTRFSYSLQFDESLLTFTPFQHPRLSFIEWFDEGQVVWWKDTCIEAGIIDQIIVHRGTISNSRNNEVQAYDPLDLRAWNPRERQIASKDLHINDRYMVRPYCDAFYVYCYDHTVHLPGEEGTLAGVGPWKVIEPSFASVSGCIAAMDDGM</sequence>
<gene>
    <name evidence="1" type="ORF">OPT61_g7173</name>
</gene>
<comment type="caution">
    <text evidence="1">The sequence shown here is derived from an EMBL/GenBank/DDBJ whole genome shotgun (WGS) entry which is preliminary data.</text>
</comment>
<evidence type="ECO:0000313" key="1">
    <source>
        <dbReference type="EMBL" id="KAJ8109827.1"/>
    </source>
</evidence>
<protein>
    <submittedName>
        <fullName evidence="1">Uncharacterized protein</fullName>
    </submittedName>
</protein>
<dbReference type="EMBL" id="JAPHNI010000566">
    <property type="protein sequence ID" value="KAJ8109827.1"/>
    <property type="molecule type" value="Genomic_DNA"/>
</dbReference>